<feature type="transmembrane region" description="Helical" evidence="9">
    <location>
        <begin position="75"/>
        <end position="95"/>
    </location>
</feature>
<gene>
    <name evidence="9" type="primary">lnt</name>
    <name evidence="11" type="ORF">MA20_23885</name>
</gene>
<evidence type="ECO:0000256" key="3">
    <source>
        <dbReference type="ARBA" id="ARBA00022475"/>
    </source>
</evidence>
<evidence type="ECO:0000256" key="2">
    <source>
        <dbReference type="ARBA" id="ARBA00010065"/>
    </source>
</evidence>
<dbReference type="Pfam" id="PF20154">
    <property type="entry name" value="LNT_N"/>
    <property type="match status" value="1"/>
</dbReference>
<dbReference type="SUPFAM" id="SSF56317">
    <property type="entry name" value="Carbon-nitrogen hydrolase"/>
    <property type="match status" value="1"/>
</dbReference>
<evidence type="ECO:0000256" key="7">
    <source>
        <dbReference type="ARBA" id="ARBA00023136"/>
    </source>
</evidence>
<evidence type="ECO:0000256" key="6">
    <source>
        <dbReference type="ARBA" id="ARBA00022989"/>
    </source>
</evidence>
<dbReference type="CDD" id="cd07571">
    <property type="entry name" value="ALP_N-acyl_transferase"/>
    <property type="match status" value="1"/>
</dbReference>
<keyword evidence="3 9" id="KW-1003">Cell membrane</keyword>
<keyword evidence="8 9" id="KW-0012">Acyltransferase</keyword>
<dbReference type="AlphaFoldDB" id="A0A0A3XT21"/>
<keyword evidence="7 9" id="KW-0472">Membrane</keyword>
<dbReference type="PANTHER" id="PTHR38686">
    <property type="entry name" value="APOLIPOPROTEIN N-ACYLTRANSFERASE"/>
    <property type="match status" value="1"/>
</dbReference>
<evidence type="ECO:0000313" key="11">
    <source>
        <dbReference type="EMBL" id="KGT77607.1"/>
    </source>
</evidence>
<comment type="catalytic activity">
    <reaction evidence="9">
        <text>N-terminal S-1,2-diacyl-sn-glyceryl-L-cysteinyl-[lipoprotein] + a glycerophospholipid = N-acyl-S-1,2-diacyl-sn-glyceryl-L-cysteinyl-[lipoprotein] + a 2-acyl-sn-glycero-3-phospholipid + H(+)</text>
        <dbReference type="Rhea" id="RHEA:48228"/>
        <dbReference type="Rhea" id="RHEA-COMP:14681"/>
        <dbReference type="Rhea" id="RHEA-COMP:14684"/>
        <dbReference type="ChEBI" id="CHEBI:15378"/>
        <dbReference type="ChEBI" id="CHEBI:136912"/>
        <dbReference type="ChEBI" id="CHEBI:140656"/>
        <dbReference type="ChEBI" id="CHEBI:140657"/>
        <dbReference type="ChEBI" id="CHEBI:140660"/>
        <dbReference type="EC" id="2.3.1.269"/>
    </reaction>
</comment>
<dbReference type="PROSITE" id="PS50263">
    <property type="entry name" value="CN_HYDROLASE"/>
    <property type="match status" value="1"/>
</dbReference>
<dbReference type="Gene3D" id="3.60.110.10">
    <property type="entry name" value="Carbon-nitrogen hydrolase"/>
    <property type="match status" value="1"/>
</dbReference>
<feature type="transmembrane region" description="Helical" evidence="9">
    <location>
        <begin position="101"/>
        <end position="126"/>
    </location>
</feature>
<feature type="transmembrane region" description="Helical" evidence="9">
    <location>
        <begin position="42"/>
        <end position="63"/>
    </location>
</feature>
<evidence type="ECO:0000256" key="8">
    <source>
        <dbReference type="ARBA" id="ARBA00023315"/>
    </source>
</evidence>
<protein>
    <recommendedName>
        <fullName evidence="9">Apolipoprotein N-acyltransferase</fullName>
        <shortName evidence="9">ALP N-acyltransferase</shortName>
        <ecNumber evidence="9">2.3.1.269</ecNumber>
    </recommendedName>
</protein>
<dbReference type="InterPro" id="IPR045378">
    <property type="entry name" value="LNT_N"/>
</dbReference>
<dbReference type="GO" id="GO:0005886">
    <property type="term" value="C:plasma membrane"/>
    <property type="evidence" value="ECO:0007669"/>
    <property type="project" value="UniProtKB-SubCell"/>
</dbReference>
<dbReference type="EMBL" id="JRPN01000018">
    <property type="protein sequence ID" value="KGT77607.1"/>
    <property type="molecule type" value="Genomic_DNA"/>
</dbReference>
<feature type="transmembrane region" description="Helical" evidence="9">
    <location>
        <begin position="181"/>
        <end position="201"/>
    </location>
</feature>
<dbReference type="eggNOG" id="COG0815">
    <property type="taxonomic scope" value="Bacteria"/>
</dbReference>
<dbReference type="GO" id="GO:0016410">
    <property type="term" value="F:N-acyltransferase activity"/>
    <property type="evidence" value="ECO:0007669"/>
    <property type="project" value="UniProtKB-UniRule"/>
</dbReference>
<comment type="pathway">
    <text evidence="9">Protein modification; lipoprotein biosynthesis (N-acyl transfer).</text>
</comment>
<dbReference type="STRING" id="375.BKD09_RS04015"/>
<dbReference type="UniPathway" id="UPA00666"/>
<feature type="transmembrane region" description="Helical" evidence="9">
    <location>
        <begin position="213"/>
        <end position="234"/>
    </location>
</feature>
<dbReference type="InterPro" id="IPR036526">
    <property type="entry name" value="C-N_Hydrolase_sf"/>
</dbReference>
<dbReference type="Pfam" id="PF00795">
    <property type="entry name" value="CN_hydrolase"/>
    <property type="match status" value="1"/>
</dbReference>
<evidence type="ECO:0000259" key="10">
    <source>
        <dbReference type="PROSITE" id="PS50263"/>
    </source>
</evidence>
<dbReference type="HAMAP" id="MF_01148">
    <property type="entry name" value="Lnt"/>
    <property type="match status" value="1"/>
</dbReference>
<evidence type="ECO:0000256" key="5">
    <source>
        <dbReference type="ARBA" id="ARBA00022692"/>
    </source>
</evidence>
<evidence type="ECO:0000313" key="12">
    <source>
        <dbReference type="Proteomes" id="UP000030377"/>
    </source>
</evidence>
<dbReference type="InterPro" id="IPR004563">
    <property type="entry name" value="Apolipo_AcylTrfase"/>
</dbReference>
<feature type="transmembrane region" description="Helical" evidence="9">
    <location>
        <begin position="507"/>
        <end position="528"/>
    </location>
</feature>
<reference evidence="11 12" key="1">
    <citation type="submission" date="2014-09" db="EMBL/GenBank/DDBJ databases">
        <title>Draft genome of Bradyrhizobium japonicum Is-34.</title>
        <authorList>
            <person name="Tsurumaru H."/>
            <person name="Yamakawa T."/>
            <person name="Hashimoto S."/>
            <person name="Okizaki K."/>
            <person name="Kanesaki Y."/>
            <person name="Yoshikawa H."/>
            <person name="Yajima S."/>
        </authorList>
    </citation>
    <scope>NUCLEOTIDE SEQUENCE [LARGE SCALE GENOMIC DNA]</scope>
    <source>
        <strain evidence="11 12">Is-34</strain>
    </source>
</reference>
<organism evidence="11 12">
    <name type="scientific">Bradyrhizobium japonicum</name>
    <dbReference type="NCBI Taxonomy" id="375"/>
    <lineage>
        <taxon>Bacteria</taxon>
        <taxon>Pseudomonadati</taxon>
        <taxon>Pseudomonadota</taxon>
        <taxon>Alphaproteobacteria</taxon>
        <taxon>Hyphomicrobiales</taxon>
        <taxon>Nitrobacteraceae</taxon>
        <taxon>Bradyrhizobium</taxon>
    </lineage>
</organism>
<dbReference type="Proteomes" id="UP000030377">
    <property type="component" value="Unassembled WGS sequence"/>
</dbReference>
<evidence type="ECO:0000256" key="1">
    <source>
        <dbReference type="ARBA" id="ARBA00004651"/>
    </source>
</evidence>
<dbReference type="GO" id="GO:0042158">
    <property type="term" value="P:lipoprotein biosynthetic process"/>
    <property type="evidence" value="ECO:0007669"/>
    <property type="project" value="UniProtKB-UniRule"/>
</dbReference>
<dbReference type="InterPro" id="IPR003010">
    <property type="entry name" value="C-N_Hydrolase"/>
</dbReference>
<keyword evidence="6 9" id="KW-1133">Transmembrane helix</keyword>
<dbReference type="EC" id="2.3.1.269" evidence="9"/>
<dbReference type="NCBIfam" id="TIGR00546">
    <property type="entry name" value="lnt"/>
    <property type="match status" value="1"/>
</dbReference>
<comment type="subcellular location">
    <subcellularLocation>
        <location evidence="1 9">Cell membrane</location>
        <topology evidence="1 9">Multi-pass membrane protein</topology>
    </subcellularLocation>
</comment>
<evidence type="ECO:0000256" key="9">
    <source>
        <dbReference type="HAMAP-Rule" id="MF_01148"/>
    </source>
</evidence>
<comment type="function">
    <text evidence="9">Catalyzes the phospholipid dependent N-acylation of the N-terminal cysteine of apolipoprotein, the last step in lipoprotein maturation.</text>
</comment>
<sequence>MTSFQRFRQIALAIILTWGWKRALIAMGCGALSVLALAPFNVFPVLFITFPVLVWLIDGAGAGRYRGVPAAALTGYWFGLGYFVPGLYWIGYAFFVDADVFAWLTPFAVLGLPAYLSIFTAIGFALARLLWTKDATRILALAASLTIAEWLRGHALTGFPWNAFGYALSEPLPLAQTASLIGLWGMTFLSVAIFASPAALIDRTPDRRPAWRAPAAAIALLIVMSIFGAIRLSLHPTTMVAGVKLRLMQPDLQQDAKFNYAAKAEVMKKYLALSDRASGPQSTGVRDATILIWPESAFPFFLTREADAMAQIAELLPKGTVLITGSVRAPDLPRGTPITRAYNSIYVIDHDGSVLSVYDKLHLVPFGEFLPYQDLMEKLGFEQLTRVRGGFIPGSVRHALAVPGAPPALPLICYEAIFPGEVAGRNERPGWIVNLTNDGWFGVSTGPYQHLEQARMRAIELGLPLVRSANTGVSAVIDPVGRTVASLGLGVEGILDANLPAAIPPTVYARVGDVPAAMLVALAVILAVRRRVAKRHP</sequence>
<comment type="similarity">
    <text evidence="2 9">Belongs to the CN hydrolase family. Apolipoprotein N-acyltransferase subfamily.</text>
</comment>
<accession>A0A0A3XT21</accession>
<feature type="domain" description="CN hydrolase" evidence="10">
    <location>
        <begin position="248"/>
        <end position="501"/>
    </location>
</feature>
<dbReference type="PANTHER" id="PTHR38686:SF1">
    <property type="entry name" value="APOLIPOPROTEIN N-ACYLTRANSFERASE"/>
    <property type="match status" value="1"/>
</dbReference>
<keyword evidence="4 9" id="KW-0808">Transferase</keyword>
<proteinExistence type="inferred from homology"/>
<name>A0A0A3XT21_BRAJP</name>
<comment type="caution">
    <text evidence="11">The sequence shown here is derived from an EMBL/GenBank/DDBJ whole genome shotgun (WGS) entry which is preliminary data.</text>
</comment>
<evidence type="ECO:0000256" key="4">
    <source>
        <dbReference type="ARBA" id="ARBA00022679"/>
    </source>
</evidence>
<keyword evidence="5 9" id="KW-0812">Transmembrane</keyword>
<dbReference type="RefSeq" id="WP_028155401.1">
    <property type="nucleotide sequence ID" value="NZ_CP126005.1"/>
</dbReference>